<name>U2E2B4_9BACE</name>
<dbReference type="HOGENOM" id="CLU_2679921_0_0_10"/>
<dbReference type="OrthoDB" id="1073343at2"/>
<dbReference type="EMBL" id="AWSV01000040">
    <property type="protein sequence ID" value="ERI88247.1"/>
    <property type="molecule type" value="Genomic_DNA"/>
</dbReference>
<gene>
    <name evidence="1" type="ORF">HMPREF1981_00631</name>
</gene>
<evidence type="ECO:0000313" key="2">
    <source>
        <dbReference type="Proteomes" id="UP000016496"/>
    </source>
</evidence>
<protein>
    <submittedName>
        <fullName evidence="1">Uncharacterized protein</fullName>
    </submittedName>
</protein>
<organism evidence="1 2">
    <name type="scientific">Bacteroides pyogenes F0041</name>
    <dbReference type="NCBI Taxonomy" id="1321819"/>
    <lineage>
        <taxon>Bacteria</taxon>
        <taxon>Pseudomonadati</taxon>
        <taxon>Bacteroidota</taxon>
        <taxon>Bacteroidia</taxon>
        <taxon>Bacteroidales</taxon>
        <taxon>Bacteroidaceae</taxon>
        <taxon>Bacteroides</taxon>
    </lineage>
</organism>
<reference evidence="1 2" key="1">
    <citation type="submission" date="2013-08" db="EMBL/GenBank/DDBJ databases">
        <authorList>
            <person name="Weinstock G."/>
            <person name="Sodergren E."/>
            <person name="Wylie T."/>
            <person name="Fulton L."/>
            <person name="Fulton R."/>
            <person name="Fronick C."/>
            <person name="O'Laughlin M."/>
            <person name="Godfrey J."/>
            <person name="Miner T."/>
            <person name="Herter B."/>
            <person name="Appelbaum E."/>
            <person name="Cordes M."/>
            <person name="Lek S."/>
            <person name="Wollam A."/>
            <person name="Pepin K.H."/>
            <person name="Palsikar V.B."/>
            <person name="Mitreva M."/>
            <person name="Wilson R.K."/>
        </authorList>
    </citation>
    <scope>NUCLEOTIDE SEQUENCE [LARGE SCALE GENOMIC DNA]</scope>
    <source>
        <strain evidence="1 2">F0041</strain>
    </source>
</reference>
<dbReference type="RefSeq" id="WP_021644005.1">
    <property type="nucleotide sequence ID" value="NZ_KE993058.1"/>
</dbReference>
<proteinExistence type="predicted"/>
<sequence length="72" mass="8653">MRYEPEEKLIEKVQSGEYGWKDYISHHSRELSQEYEWYCHRKGLDPNLEESATRFMEMRNALLDEALENGNA</sequence>
<dbReference type="AlphaFoldDB" id="U2E2B4"/>
<dbReference type="PATRIC" id="fig|1321819.3.peg.582"/>
<comment type="caution">
    <text evidence="1">The sequence shown here is derived from an EMBL/GenBank/DDBJ whole genome shotgun (WGS) entry which is preliminary data.</text>
</comment>
<accession>U2E2B4</accession>
<evidence type="ECO:0000313" key="1">
    <source>
        <dbReference type="EMBL" id="ERI88247.1"/>
    </source>
</evidence>
<dbReference type="Proteomes" id="UP000016496">
    <property type="component" value="Unassembled WGS sequence"/>
</dbReference>